<keyword evidence="3" id="KW-0813">Transport</keyword>
<dbReference type="OrthoDB" id="9784671at2"/>
<evidence type="ECO:0000256" key="7">
    <source>
        <dbReference type="ARBA" id="ARBA00023136"/>
    </source>
</evidence>
<dbReference type="PANTHER" id="PTHR30294">
    <property type="entry name" value="MEMBRANE COMPONENT OF ABC TRANSPORTER YHHJ-RELATED"/>
    <property type="match status" value="1"/>
</dbReference>
<feature type="transmembrane region" description="Helical" evidence="8">
    <location>
        <begin position="253"/>
        <end position="274"/>
    </location>
</feature>
<dbReference type="Proteomes" id="UP000233293">
    <property type="component" value="Unassembled WGS sequence"/>
</dbReference>
<dbReference type="InterPro" id="IPR013525">
    <property type="entry name" value="ABC2_TM"/>
</dbReference>
<keyword evidence="7 8" id="KW-0472">Membrane</keyword>
<comment type="subcellular location">
    <subcellularLocation>
        <location evidence="1">Cell membrane</location>
        <topology evidence="1">Multi-pass membrane protein</topology>
    </subcellularLocation>
</comment>
<evidence type="ECO:0000259" key="9">
    <source>
        <dbReference type="PROSITE" id="PS51012"/>
    </source>
</evidence>
<dbReference type="GO" id="GO:0140359">
    <property type="term" value="F:ABC-type transporter activity"/>
    <property type="evidence" value="ECO:0007669"/>
    <property type="project" value="InterPro"/>
</dbReference>
<feature type="transmembrane region" description="Helical" evidence="8">
    <location>
        <begin position="224"/>
        <end position="247"/>
    </location>
</feature>
<feature type="transmembrane region" description="Helical" evidence="8">
    <location>
        <begin position="286"/>
        <end position="306"/>
    </location>
</feature>
<name>A0A2N3PRV7_9PROT</name>
<feature type="domain" description="ABC transmembrane type-2" evidence="9">
    <location>
        <begin position="130"/>
        <end position="366"/>
    </location>
</feature>
<comment type="caution">
    <text evidence="10">The sequence shown here is derived from an EMBL/GenBank/DDBJ whole genome shotgun (WGS) entry which is preliminary data.</text>
</comment>
<feature type="transmembrane region" description="Helical" evidence="8">
    <location>
        <begin position="172"/>
        <end position="197"/>
    </location>
</feature>
<sequence length="368" mass="40317">MWQRIRSLIIKELWAVWRDPKGRAMLIIPPIIQMVLFSFAATLEVKNVEIAVLNRDMGGHSIELMQRLAGAKDLVRRVVVMHDEEEATAALAAQDVLMVVRFGADFSRDIGARRPASVDILLDGRRSNAAQILEGYVESIVDQYQGELPGAARGQQPTLVTRAFFNPNLESAWNTVPCLTAILTMLVGLVVTGLSVARERELGTFEQLLVSPARPGEIIVGKTVPGLLIGLIEGSLIIGFAHFVFAVPLGGSLWLLYLSMTVYLAAVIGVGLFISSLVATQQQAMLGAFTFVAPAILLSGFATPIANMPDWLQLVTLIDPARYFIVIIRGVFLKDMPAGLVLDNLWPMVVIAVFTLATASWLFRRRLQ</sequence>
<evidence type="ECO:0000313" key="11">
    <source>
        <dbReference type="Proteomes" id="UP000233293"/>
    </source>
</evidence>
<evidence type="ECO:0000256" key="4">
    <source>
        <dbReference type="ARBA" id="ARBA00022475"/>
    </source>
</evidence>
<keyword evidence="6 8" id="KW-1133">Transmembrane helix</keyword>
<evidence type="ECO:0000256" key="8">
    <source>
        <dbReference type="SAM" id="Phobius"/>
    </source>
</evidence>
<proteinExistence type="inferred from homology"/>
<evidence type="ECO:0000256" key="2">
    <source>
        <dbReference type="ARBA" id="ARBA00007783"/>
    </source>
</evidence>
<dbReference type="EMBL" id="PIUM01000023">
    <property type="protein sequence ID" value="PKU23140.1"/>
    <property type="molecule type" value="Genomic_DNA"/>
</dbReference>
<dbReference type="Gene3D" id="3.40.1710.10">
    <property type="entry name" value="abc type-2 transporter like domain"/>
    <property type="match status" value="1"/>
</dbReference>
<keyword evidence="11" id="KW-1185">Reference proteome</keyword>
<dbReference type="PROSITE" id="PS51012">
    <property type="entry name" value="ABC_TM2"/>
    <property type="match status" value="1"/>
</dbReference>
<dbReference type="PANTHER" id="PTHR30294:SF44">
    <property type="entry name" value="MULTIDRUG ABC TRANSPORTER PERMEASE YBHR-RELATED"/>
    <property type="match status" value="1"/>
</dbReference>
<gene>
    <name evidence="10" type="ORF">CWS72_18105</name>
</gene>
<evidence type="ECO:0000256" key="3">
    <source>
        <dbReference type="ARBA" id="ARBA00022448"/>
    </source>
</evidence>
<dbReference type="InterPro" id="IPR047817">
    <property type="entry name" value="ABC2_TM_bact-type"/>
</dbReference>
<evidence type="ECO:0000256" key="6">
    <source>
        <dbReference type="ARBA" id="ARBA00022989"/>
    </source>
</evidence>
<evidence type="ECO:0000256" key="1">
    <source>
        <dbReference type="ARBA" id="ARBA00004651"/>
    </source>
</evidence>
<keyword evidence="4" id="KW-1003">Cell membrane</keyword>
<organism evidence="10 11">
    <name type="scientific">Telmatospirillum siberiense</name>
    <dbReference type="NCBI Taxonomy" id="382514"/>
    <lineage>
        <taxon>Bacteria</taxon>
        <taxon>Pseudomonadati</taxon>
        <taxon>Pseudomonadota</taxon>
        <taxon>Alphaproteobacteria</taxon>
        <taxon>Rhodospirillales</taxon>
        <taxon>Rhodospirillaceae</taxon>
        <taxon>Telmatospirillum</taxon>
    </lineage>
</organism>
<dbReference type="GO" id="GO:0005886">
    <property type="term" value="C:plasma membrane"/>
    <property type="evidence" value="ECO:0007669"/>
    <property type="project" value="UniProtKB-SubCell"/>
</dbReference>
<dbReference type="RefSeq" id="WP_101252038.1">
    <property type="nucleotide sequence ID" value="NZ_PIUM01000023.1"/>
</dbReference>
<comment type="similarity">
    <text evidence="2">Belongs to the ABC-2 integral membrane protein family.</text>
</comment>
<evidence type="ECO:0000313" key="10">
    <source>
        <dbReference type="EMBL" id="PKU23140.1"/>
    </source>
</evidence>
<dbReference type="Pfam" id="PF12698">
    <property type="entry name" value="ABC2_membrane_3"/>
    <property type="match status" value="1"/>
</dbReference>
<dbReference type="InterPro" id="IPR051449">
    <property type="entry name" value="ABC-2_transporter_component"/>
</dbReference>
<dbReference type="AlphaFoldDB" id="A0A2N3PRV7"/>
<keyword evidence="5 8" id="KW-0812">Transmembrane</keyword>
<feature type="transmembrane region" description="Helical" evidence="8">
    <location>
        <begin position="345"/>
        <end position="363"/>
    </location>
</feature>
<accession>A0A2N3PRV7</accession>
<protein>
    <recommendedName>
        <fullName evidence="9">ABC transmembrane type-2 domain-containing protein</fullName>
    </recommendedName>
</protein>
<evidence type="ECO:0000256" key="5">
    <source>
        <dbReference type="ARBA" id="ARBA00022692"/>
    </source>
</evidence>
<reference evidence="11" key="1">
    <citation type="submission" date="2017-12" db="EMBL/GenBank/DDBJ databases">
        <title>Draft genome sequence of Telmatospirillum siberiense 26-4b1T, an acidotolerant peatland alphaproteobacterium potentially involved in sulfur cycling.</title>
        <authorList>
            <person name="Hausmann B."/>
            <person name="Pjevac P."/>
            <person name="Schreck K."/>
            <person name="Herbold C.W."/>
            <person name="Daims H."/>
            <person name="Wagner M."/>
            <person name="Pester M."/>
            <person name="Loy A."/>
        </authorList>
    </citation>
    <scope>NUCLEOTIDE SEQUENCE [LARGE SCALE GENOMIC DNA]</scope>
    <source>
        <strain evidence="11">26-4b1</strain>
    </source>
</reference>